<evidence type="ECO:0000256" key="2">
    <source>
        <dbReference type="ARBA" id="ARBA00023002"/>
    </source>
</evidence>
<dbReference type="Pfam" id="PF00106">
    <property type="entry name" value="adh_short"/>
    <property type="match status" value="1"/>
</dbReference>
<evidence type="ECO:0000313" key="3">
    <source>
        <dbReference type="EMBL" id="UOO88427.1"/>
    </source>
</evidence>
<organism evidence="3 4">
    <name type="scientific">Vitreoscilla massiliensis</name>
    <dbReference type="NCBI Taxonomy" id="1689272"/>
    <lineage>
        <taxon>Bacteria</taxon>
        <taxon>Pseudomonadati</taxon>
        <taxon>Pseudomonadota</taxon>
        <taxon>Betaproteobacteria</taxon>
        <taxon>Neisseriales</taxon>
        <taxon>Neisseriaceae</taxon>
        <taxon>Vitreoscilla</taxon>
    </lineage>
</organism>
<protein>
    <submittedName>
        <fullName evidence="3">SDR family oxidoreductase</fullName>
    </submittedName>
</protein>
<dbReference type="Proteomes" id="UP000832011">
    <property type="component" value="Chromosome"/>
</dbReference>
<dbReference type="SUPFAM" id="SSF51735">
    <property type="entry name" value="NAD(P)-binding Rossmann-fold domains"/>
    <property type="match status" value="1"/>
</dbReference>
<dbReference type="PANTHER" id="PTHR44196:SF4">
    <property type="entry name" value="SHORT CHAIN DEHYDROGENASE"/>
    <property type="match status" value="1"/>
</dbReference>
<dbReference type="InterPro" id="IPR036291">
    <property type="entry name" value="NAD(P)-bd_dom_sf"/>
</dbReference>
<gene>
    <name evidence="3" type="ORF">LVJ82_13255</name>
</gene>
<dbReference type="NCBIfam" id="NF006431">
    <property type="entry name" value="PRK08703.1"/>
    <property type="match status" value="1"/>
</dbReference>
<dbReference type="EMBL" id="CP091511">
    <property type="protein sequence ID" value="UOO88427.1"/>
    <property type="molecule type" value="Genomic_DNA"/>
</dbReference>
<keyword evidence="4" id="KW-1185">Reference proteome</keyword>
<keyword evidence="2" id="KW-0560">Oxidoreductase</keyword>
<name>A0ABY4DYN9_9NEIS</name>
<accession>A0ABY4DYN9</accession>
<dbReference type="PANTHER" id="PTHR44196">
    <property type="entry name" value="DEHYDROGENASE/REDUCTASE SDR FAMILY MEMBER 7B"/>
    <property type="match status" value="1"/>
</dbReference>
<evidence type="ECO:0000256" key="1">
    <source>
        <dbReference type="ARBA" id="ARBA00006484"/>
    </source>
</evidence>
<sequence length="242" mass="26257">MKQALAGKTILITGASQGVGAAVALAYAAAGATVVLTGRHQGKLEKVYDQIVAQGSIEPYALCFDFLHAKEAEFDQFAFAIAEATGHQLDGIVHCAAYMYTLSPIAFQTVDEWMNQYRINTVAPMALTRACMPLLQKSDDASIIYVSESHSIEPAAYWGGFGASKAGLNYLGKVLAQELERFDNLRVNTLIPGPVHSPQRVKTHPGESQSERHEIAEILPDFVYWASRASRGRSGEVVVLSK</sequence>
<dbReference type="Gene3D" id="3.40.50.720">
    <property type="entry name" value="NAD(P)-binding Rossmann-like Domain"/>
    <property type="match status" value="1"/>
</dbReference>
<evidence type="ECO:0000313" key="4">
    <source>
        <dbReference type="Proteomes" id="UP000832011"/>
    </source>
</evidence>
<dbReference type="InterPro" id="IPR002347">
    <property type="entry name" value="SDR_fam"/>
</dbReference>
<dbReference type="PRINTS" id="PR00081">
    <property type="entry name" value="GDHRDH"/>
</dbReference>
<proteinExistence type="inferred from homology"/>
<comment type="similarity">
    <text evidence="1">Belongs to the short-chain dehydrogenases/reductases (SDR) family.</text>
</comment>
<dbReference type="RefSeq" id="WP_058357887.1">
    <property type="nucleotide sequence ID" value="NZ_CABKVG010000010.1"/>
</dbReference>
<reference evidence="3 4" key="1">
    <citation type="journal article" date="2022" name="Res Sq">
        <title>Evolution of multicellular longitudinally dividing oral cavity symbionts (Neisseriaceae).</title>
        <authorList>
            <person name="Nyongesa S."/>
            <person name="Weber P."/>
            <person name="Bernet E."/>
            <person name="Pullido F."/>
            <person name="Nieckarz M."/>
            <person name="Delaby M."/>
            <person name="Nieves C."/>
            <person name="Viehboeck T."/>
            <person name="Krause N."/>
            <person name="Rivera-Millot A."/>
            <person name="Nakamura A."/>
            <person name="Vischer N."/>
            <person name="VanNieuwenhze M."/>
            <person name="Brun Y."/>
            <person name="Cava F."/>
            <person name="Bulgheresi S."/>
            <person name="Veyrier F."/>
        </authorList>
    </citation>
    <scope>NUCLEOTIDE SEQUENCE [LARGE SCALE GENOMIC DNA]</scope>
    <source>
        <strain evidence="3 4">SN4</strain>
    </source>
</reference>